<feature type="compositionally biased region" description="Basic and acidic residues" evidence="1">
    <location>
        <begin position="213"/>
        <end position="250"/>
    </location>
</feature>
<protein>
    <recommendedName>
        <fullName evidence="3">DUF5667 domain-containing protein</fullName>
    </recommendedName>
</protein>
<feature type="domain" description="DUF5667" evidence="3">
    <location>
        <begin position="29"/>
        <end position="115"/>
    </location>
</feature>
<feature type="signal peptide" evidence="2">
    <location>
        <begin position="1"/>
        <end position="25"/>
    </location>
</feature>
<feature type="region of interest" description="Disordered" evidence="1">
    <location>
        <begin position="147"/>
        <end position="250"/>
    </location>
</feature>
<gene>
    <name evidence="4" type="ORF">A3E45_05060</name>
</gene>
<dbReference type="InterPro" id="IPR043725">
    <property type="entry name" value="DUF5667"/>
</dbReference>
<feature type="compositionally biased region" description="Low complexity" evidence="1">
    <location>
        <begin position="147"/>
        <end position="175"/>
    </location>
</feature>
<organism evidence="4 5">
    <name type="scientific">Candidatus Daviesbacteria bacterium RIFCSPHIGHO2_12_FULL_43_11</name>
    <dbReference type="NCBI Taxonomy" id="1797780"/>
    <lineage>
        <taxon>Bacteria</taxon>
        <taxon>Candidatus Daviesiibacteriota</taxon>
    </lineage>
</organism>
<evidence type="ECO:0000313" key="4">
    <source>
        <dbReference type="EMBL" id="OGE36815.1"/>
    </source>
</evidence>
<dbReference type="STRING" id="1797780.A3E45_05060"/>
<feature type="chain" id="PRO_5009519096" description="DUF5667 domain-containing protein" evidence="2">
    <location>
        <begin position="26"/>
        <end position="250"/>
    </location>
</feature>
<comment type="caution">
    <text evidence="4">The sequence shown here is derived from an EMBL/GenBank/DDBJ whole genome shotgun (WGS) entry which is preliminary data.</text>
</comment>
<dbReference type="AlphaFoldDB" id="A0A1F5K7M4"/>
<dbReference type="EMBL" id="MFDH01000008">
    <property type="protein sequence ID" value="OGE36815.1"/>
    <property type="molecule type" value="Genomic_DNA"/>
</dbReference>
<dbReference type="Proteomes" id="UP000176405">
    <property type="component" value="Unassembled WGS sequence"/>
</dbReference>
<accession>A0A1F5K7M4</accession>
<evidence type="ECO:0000259" key="3">
    <source>
        <dbReference type="Pfam" id="PF18915"/>
    </source>
</evidence>
<keyword evidence="2" id="KW-0732">Signal</keyword>
<dbReference type="Pfam" id="PF18915">
    <property type="entry name" value="DUF5667"/>
    <property type="match status" value="1"/>
</dbReference>
<proteinExistence type="predicted"/>
<evidence type="ECO:0000313" key="5">
    <source>
        <dbReference type="Proteomes" id="UP000176405"/>
    </source>
</evidence>
<sequence>MLALLSKALLVLMLVLLLPTGLVFASQDAVPGDRTYPIKRGLENVIVKVSSVHPTTRAFFKADMSKRRYKEAVALVKRGDTGSQSSLIELVTQTEAAAEDIGEISDPKVKQELVDNLSKQIVEYKAGLNKLETANIEPPVVPAAQPATQPVVQPVQQAQPPVQAVQPTPLAQPTPITLPSSPPVGGPAPVAPPPIPVAPSGSIRNTIDDLEAINERLHNLSKEIEKKKEEKSDRTKKKDEDRSNQKTGKD</sequence>
<name>A0A1F5K7M4_9BACT</name>
<feature type="compositionally biased region" description="Pro residues" evidence="1">
    <location>
        <begin position="180"/>
        <end position="197"/>
    </location>
</feature>
<evidence type="ECO:0000256" key="2">
    <source>
        <dbReference type="SAM" id="SignalP"/>
    </source>
</evidence>
<reference evidence="4 5" key="1">
    <citation type="journal article" date="2016" name="Nat. Commun.">
        <title>Thousands of microbial genomes shed light on interconnected biogeochemical processes in an aquifer system.</title>
        <authorList>
            <person name="Anantharaman K."/>
            <person name="Brown C.T."/>
            <person name="Hug L.A."/>
            <person name="Sharon I."/>
            <person name="Castelle C.J."/>
            <person name="Probst A.J."/>
            <person name="Thomas B.C."/>
            <person name="Singh A."/>
            <person name="Wilkins M.J."/>
            <person name="Karaoz U."/>
            <person name="Brodie E.L."/>
            <person name="Williams K.H."/>
            <person name="Hubbard S.S."/>
            <person name="Banfield J.F."/>
        </authorList>
    </citation>
    <scope>NUCLEOTIDE SEQUENCE [LARGE SCALE GENOMIC DNA]</scope>
</reference>
<evidence type="ECO:0000256" key="1">
    <source>
        <dbReference type="SAM" id="MobiDB-lite"/>
    </source>
</evidence>